<accession>A0ABZ1E3R5</accession>
<protein>
    <submittedName>
        <fullName evidence="3">Response regulator</fullName>
    </submittedName>
</protein>
<proteinExistence type="predicted"/>
<feature type="domain" description="Response regulatory" evidence="2">
    <location>
        <begin position="12"/>
        <end position="123"/>
    </location>
</feature>
<dbReference type="SMART" id="SM00448">
    <property type="entry name" value="REC"/>
    <property type="match status" value="1"/>
</dbReference>
<name>A0ABZ1E3R5_9RHOB</name>
<gene>
    <name evidence="3" type="ORF">RPE78_06340</name>
</gene>
<keyword evidence="1" id="KW-0597">Phosphoprotein</keyword>
<dbReference type="RefSeq" id="WP_339108665.1">
    <property type="nucleotide sequence ID" value="NZ_CP135443.1"/>
</dbReference>
<evidence type="ECO:0000256" key="1">
    <source>
        <dbReference type="PROSITE-ProRule" id="PRU00169"/>
    </source>
</evidence>
<sequence>MGCQTNEHVQKTVLICEDEPIVAMDLEMMVGDMGYRVIGPCASRSEARTMIIKERPDVAILDVQLRDGEVFPLAKRLQECGTSLVFQSGHSRAEEIETRFPGAIFCEKPVWGHQLEEALRHFLDGEQEPDLAE</sequence>
<reference evidence="3 4" key="1">
    <citation type="submission" date="2023-09" db="EMBL/GenBank/DDBJ databases">
        <title>Thioclava shenzhenensis sp. nov., a multidrug resistant bacteria-antagonizing species isolated from coastal seawater.</title>
        <authorList>
            <person name="Long M."/>
        </authorList>
    </citation>
    <scope>NUCLEOTIDE SEQUENCE [LARGE SCALE GENOMIC DNA]</scope>
    <source>
        <strain evidence="3 4">FTW29</strain>
    </source>
</reference>
<dbReference type="SUPFAM" id="SSF52172">
    <property type="entry name" value="CheY-like"/>
    <property type="match status" value="1"/>
</dbReference>
<dbReference type="Pfam" id="PF00072">
    <property type="entry name" value="Response_reg"/>
    <property type="match status" value="1"/>
</dbReference>
<evidence type="ECO:0000313" key="3">
    <source>
        <dbReference type="EMBL" id="WRY34902.1"/>
    </source>
</evidence>
<dbReference type="PROSITE" id="PS50110">
    <property type="entry name" value="RESPONSE_REGULATORY"/>
    <property type="match status" value="1"/>
</dbReference>
<organism evidence="3 4">
    <name type="scientific">Thioclava litoralis</name>
    <dbReference type="NCBI Taxonomy" id="3076557"/>
    <lineage>
        <taxon>Bacteria</taxon>
        <taxon>Pseudomonadati</taxon>
        <taxon>Pseudomonadota</taxon>
        <taxon>Alphaproteobacteria</taxon>
        <taxon>Rhodobacterales</taxon>
        <taxon>Paracoccaceae</taxon>
        <taxon>Thioclava</taxon>
    </lineage>
</organism>
<dbReference type="EMBL" id="CP135443">
    <property type="protein sequence ID" value="WRY34902.1"/>
    <property type="molecule type" value="Genomic_DNA"/>
</dbReference>
<keyword evidence="4" id="KW-1185">Reference proteome</keyword>
<feature type="modified residue" description="4-aspartylphosphate" evidence="1">
    <location>
        <position position="62"/>
    </location>
</feature>
<dbReference type="Proteomes" id="UP001623290">
    <property type="component" value="Chromosome"/>
</dbReference>
<dbReference type="InterPro" id="IPR001789">
    <property type="entry name" value="Sig_transdc_resp-reg_receiver"/>
</dbReference>
<evidence type="ECO:0000259" key="2">
    <source>
        <dbReference type="PROSITE" id="PS50110"/>
    </source>
</evidence>
<dbReference type="Gene3D" id="3.40.50.2300">
    <property type="match status" value="1"/>
</dbReference>
<dbReference type="InterPro" id="IPR011006">
    <property type="entry name" value="CheY-like_superfamily"/>
</dbReference>
<evidence type="ECO:0000313" key="4">
    <source>
        <dbReference type="Proteomes" id="UP001623290"/>
    </source>
</evidence>